<dbReference type="InterPro" id="IPR036390">
    <property type="entry name" value="WH_DNA-bd_sf"/>
</dbReference>
<dbReference type="SUPFAM" id="SSF46785">
    <property type="entry name" value="Winged helix' DNA-binding domain"/>
    <property type="match status" value="1"/>
</dbReference>
<dbReference type="Proteomes" id="UP001596447">
    <property type="component" value="Unassembled WGS sequence"/>
</dbReference>
<name>A0ABD5Z577_9EURY</name>
<reference evidence="4 5" key="1">
    <citation type="journal article" date="2019" name="Int. J. Syst. Evol. Microbiol.">
        <title>The Global Catalogue of Microorganisms (GCM) 10K type strain sequencing project: providing services to taxonomists for standard genome sequencing and annotation.</title>
        <authorList>
            <consortium name="The Broad Institute Genomics Platform"/>
            <consortium name="The Broad Institute Genome Sequencing Center for Infectious Disease"/>
            <person name="Wu L."/>
            <person name="Ma J."/>
        </authorList>
    </citation>
    <scope>NUCLEOTIDE SEQUENCE [LARGE SCALE GENOMIC DNA]</scope>
    <source>
        <strain evidence="4 5">XZGYJ-43</strain>
    </source>
</reference>
<feature type="compositionally biased region" description="Polar residues" evidence="1">
    <location>
        <begin position="1"/>
        <end position="10"/>
    </location>
</feature>
<sequence>MDTEQTTRQQIADLLREEPATPSGLSEEFGISVGAALRHVEHVSKSLDGTDEELLVRPPECRECGFSDFDDPLNVPSRCPECKHEGIEEPAFKIE</sequence>
<evidence type="ECO:0000313" key="4">
    <source>
        <dbReference type="EMBL" id="MFC7200311.1"/>
    </source>
</evidence>
<proteinExistence type="predicted"/>
<evidence type="ECO:0000256" key="1">
    <source>
        <dbReference type="SAM" id="MobiDB-lite"/>
    </source>
</evidence>
<evidence type="ECO:0000313" key="5">
    <source>
        <dbReference type="Proteomes" id="UP001596447"/>
    </source>
</evidence>
<gene>
    <name evidence="4" type="ORF">ACFQJ9_12965</name>
</gene>
<evidence type="ECO:0000259" key="3">
    <source>
        <dbReference type="Pfam" id="PF23470"/>
    </source>
</evidence>
<dbReference type="Pfam" id="PF21476">
    <property type="entry name" value="PF0610-like_N"/>
    <property type="match status" value="1"/>
</dbReference>
<feature type="domain" description="PF0610-like rubredoxin-like zinc beta-ribbon C-terminal" evidence="3">
    <location>
        <begin position="58"/>
        <end position="95"/>
    </location>
</feature>
<feature type="domain" description="PF0610-like winged HTH N-terminal" evidence="2">
    <location>
        <begin position="6"/>
        <end position="55"/>
    </location>
</feature>
<dbReference type="InterPro" id="IPR049159">
    <property type="entry name" value="PF0610-like_wHTH_N"/>
</dbReference>
<dbReference type="PANTHER" id="PTHR40663:SF2">
    <property type="entry name" value="TRANSCRIPTIONAL REGULATOR"/>
    <property type="match status" value="1"/>
</dbReference>
<keyword evidence="5" id="KW-1185">Reference proteome</keyword>
<dbReference type="CDD" id="cd00090">
    <property type="entry name" value="HTH_ARSR"/>
    <property type="match status" value="1"/>
</dbReference>
<dbReference type="InterPro" id="IPR011991">
    <property type="entry name" value="ArsR-like_HTH"/>
</dbReference>
<dbReference type="AlphaFoldDB" id="A0ABD5Z577"/>
<dbReference type="InterPro" id="IPR038767">
    <property type="entry name" value="PF0610-like"/>
</dbReference>
<dbReference type="EMBL" id="JBHTAR010000011">
    <property type="protein sequence ID" value="MFC7200311.1"/>
    <property type="molecule type" value="Genomic_DNA"/>
</dbReference>
<accession>A0ABD5Z577</accession>
<evidence type="ECO:0000259" key="2">
    <source>
        <dbReference type="Pfam" id="PF21476"/>
    </source>
</evidence>
<dbReference type="Pfam" id="PF23470">
    <property type="entry name" value="Zn_ribbon_PF0610"/>
    <property type="match status" value="1"/>
</dbReference>
<feature type="region of interest" description="Disordered" evidence="1">
    <location>
        <begin position="1"/>
        <end position="26"/>
    </location>
</feature>
<protein>
    <submittedName>
        <fullName evidence="4">Transcriptional regulator</fullName>
    </submittedName>
</protein>
<dbReference type="InterPro" id="IPR057022">
    <property type="entry name" value="PF0610-like_Zn_ribbon_C"/>
</dbReference>
<organism evidence="4 5">
    <name type="scientific">Halospeciosus flavus</name>
    <dbReference type="NCBI Taxonomy" id="3032283"/>
    <lineage>
        <taxon>Archaea</taxon>
        <taxon>Methanobacteriati</taxon>
        <taxon>Methanobacteriota</taxon>
        <taxon>Stenosarchaea group</taxon>
        <taxon>Halobacteria</taxon>
        <taxon>Halobacteriales</taxon>
        <taxon>Halobacteriaceae</taxon>
        <taxon>Halospeciosus</taxon>
    </lineage>
</organism>
<dbReference type="PANTHER" id="PTHR40663">
    <property type="match status" value="1"/>
</dbReference>
<dbReference type="RefSeq" id="WP_279527096.1">
    <property type="nucleotide sequence ID" value="NZ_CP122312.1"/>
</dbReference>
<comment type="caution">
    <text evidence="4">The sequence shown here is derived from an EMBL/GenBank/DDBJ whole genome shotgun (WGS) entry which is preliminary data.</text>
</comment>